<organism evidence="2">
    <name type="scientific">marine metagenome</name>
    <dbReference type="NCBI Taxonomy" id="408172"/>
    <lineage>
        <taxon>unclassified sequences</taxon>
        <taxon>metagenomes</taxon>
        <taxon>ecological metagenomes</taxon>
    </lineage>
</organism>
<gene>
    <name evidence="2" type="ORF">METZ01_LOCUS73437</name>
</gene>
<dbReference type="InterPro" id="IPR011447">
    <property type="entry name" value="DUF1552"/>
</dbReference>
<feature type="non-terminal residue" evidence="2">
    <location>
        <position position="217"/>
    </location>
</feature>
<dbReference type="PROSITE" id="PS51318">
    <property type="entry name" value="TAT"/>
    <property type="match status" value="1"/>
</dbReference>
<dbReference type="Pfam" id="PF07586">
    <property type="entry name" value="HXXSHH"/>
    <property type="match status" value="1"/>
</dbReference>
<dbReference type="AlphaFoldDB" id="A0A381U287"/>
<dbReference type="InterPro" id="IPR006311">
    <property type="entry name" value="TAT_signal"/>
</dbReference>
<protein>
    <recommendedName>
        <fullName evidence="3">DUF1552 domain-containing protein</fullName>
    </recommendedName>
</protein>
<sequence length="217" mass="23235">MFLSKMALPRRTFLRGMGVSLALPLLDAMVPAASALANTAAKPVRRLGFVYIPNGAVMPSWQPAGDGALTELSRTLSPLAPFQDQVIVPIGLSQKQAEALGDGNGEHSRAGTVWLSGVHPKETEGADVRNGTTADQIAAQSIGGDTPLTSLELAMEQTYLIGNCDNGYSCVYTNSISWRTPTAPNPHETNPRIVFERMFGDGGTPEERRAQLKEDRS</sequence>
<dbReference type="EMBL" id="UINC01005323">
    <property type="protein sequence ID" value="SVA20583.1"/>
    <property type="molecule type" value="Genomic_DNA"/>
</dbReference>
<evidence type="ECO:0008006" key="3">
    <source>
        <dbReference type="Google" id="ProtNLM"/>
    </source>
</evidence>
<evidence type="ECO:0000256" key="1">
    <source>
        <dbReference type="SAM" id="MobiDB-lite"/>
    </source>
</evidence>
<accession>A0A381U287</accession>
<proteinExistence type="predicted"/>
<reference evidence="2" key="1">
    <citation type="submission" date="2018-05" db="EMBL/GenBank/DDBJ databases">
        <authorList>
            <person name="Lanie J.A."/>
            <person name="Ng W.-L."/>
            <person name="Kazmierczak K.M."/>
            <person name="Andrzejewski T.M."/>
            <person name="Davidsen T.M."/>
            <person name="Wayne K.J."/>
            <person name="Tettelin H."/>
            <person name="Glass J.I."/>
            <person name="Rusch D."/>
            <person name="Podicherti R."/>
            <person name="Tsui H.-C.T."/>
            <person name="Winkler M.E."/>
        </authorList>
    </citation>
    <scope>NUCLEOTIDE SEQUENCE</scope>
</reference>
<evidence type="ECO:0000313" key="2">
    <source>
        <dbReference type="EMBL" id="SVA20583.1"/>
    </source>
</evidence>
<name>A0A381U287_9ZZZZ</name>
<feature type="region of interest" description="Disordered" evidence="1">
    <location>
        <begin position="198"/>
        <end position="217"/>
    </location>
</feature>